<feature type="compositionally biased region" description="Basic and acidic residues" evidence="1">
    <location>
        <begin position="20"/>
        <end position="31"/>
    </location>
</feature>
<feature type="compositionally biased region" description="Low complexity" evidence="1">
    <location>
        <begin position="157"/>
        <end position="173"/>
    </location>
</feature>
<accession>A0A9P5S847</accession>
<evidence type="ECO:0000313" key="2">
    <source>
        <dbReference type="EMBL" id="KAF9157074.1"/>
    </source>
</evidence>
<reference evidence="2" key="1">
    <citation type="journal article" date="2020" name="Fungal Divers.">
        <title>Resolving the Mortierellaceae phylogeny through synthesis of multi-gene phylogenetics and phylogenomics.</title>
        <authorList>
            <person name="Vandepol N."/>
            <person name="Liber J."/>
            <person name="Desiro A."/>
            <person name="Na H."/>
            <person name="Kennedy M."/>
            <person name="Barry K."/>
            <person name="Grigoriev I.V."/>
            <person name="Miller A.N."/>
            <person name="O'Donnell K."/>
            <person name="Stajich J.E."/>
            <person name="Bonito G."/>
        </authorList>
    </citation>
    <scope>NUCLEOTIDE SEQUENCE</scope>
    <source>
        <strain evidence="2">NRRL 6426</strain>
    </source>
</reference>
<feature type="region of interest" description="Disordered" evidence="1">
    <location>
        <begin position="18"/>
        <end position="81"/>
    </location>
</feature>
<proteinExistence type="predicted"/>
<feature type="region of interest" description="Disordered" evidence="1">
    <location>
        <begin position="535"/>
        <end position="571"/>
    </location>
</feature>
<feature type="compositionally biased region" description="Acidic residues" evidence="1">
    <location>
        <begin position="560"/>
        <end position="571"/>
    </location>
</feature>
<dbReference type="Proteomes" id="UP000748756">
    <property type="component" value="Unassembled WGS sequence"/>
</dbReference>
<feature type="compositionally biased region" description="Acidic residues" evidence="1">
    <location>
        <begin position="535"/>
        <end position="554"/>
    </location>
</feature>
<dbReference type="AlphaFoldDB" id="A0A9P5S847"/>
<feature type="region of interest" description="Disordered" evidence="1">
    <location>
        <begin position="130"/>
        <end position="211"/>
    </location>
</feature>
<organism evidence="2 3">
    <name type="scientific">Linnemannia schmuckeri</name>
    <dbReference type="NCBI Taxonomy" id="64567"/>
    <lineage>
        <taxon>Eukaryota</taxon>
        <taxon>Fungi</taxon>
        <taxon>Fungi incertae sedis</taxon>
        <taxon>Mucoromycota</taxon>
        <taxon>Mortierellomycotina</taxon>
        <taxon>Mortierellomycetes</taxon>
        <taxon>Mortierellales</taxon>
        <taxon>Mortierellaceae</taxon>
        <taxon>Linnemannia</taxon>
    </lineage>
</organism>
<feature type="compositionally biased region" description="Polar residues" evidence="1">
    <location>
        <begin position="143"/>
        <end position="156"/>
    </location>
</feature>
<comment type="caution">
    <text evidence="2">The sequence shown here is derived from an EMBL/GenBank/DDBJ whole genome shotgun (WGS) entry which is preliminary data.</text>
</comment>
<evidence type="ECO:0000313" key="3">
    <source>
        <dbReference type="Proteomes" id="UP000748756"/>
    </source>
</evidence>
<dbReference type="OrthoDB" id="2426141at2759"/>
<feature type="compositionally biased region" description="Low complexity" evidence="1">
    <location>
        <begin position="44"/>
        <end position="66"/>
    </location>
</feature>
<evidence type="ECO:0000256" key="1">
    <source>
        <dbReference type="SAM" id="MobiDB-lite"/>
    </source>
</evidence>
<keyword evidence="3" id="KW-1185">Reference proteome</keyword>
<feature type="compositionally biased region" description="Basic and acidic residues" evidence="1">
    <location>
        <begin position="420"/>
        <end position="431"/>
    </location>
</feature>
<sequence length="571" mass="63314">MFARQVDPLAAFTSSLSAAEAHRRQDKDTTLHHHHCHQNFPFTSSPHSSSSCSSTSHPSTSNSNDNNSKKDSIAASSSTYNPYKRKHPLQFEPEFFAALDASLQEFHDDAAQHSDGNGCWKASLSNLNGGSPWPSRPCKRAKNSLSKCPATSQLTESTSRQPLSSGSSSARPRTPSPTPFFNPNQTTTIPHSDSANRNNETEPDPPLFQRKTPLVFPQASSPISAWSHRNAFSKSSAFVRNSKGPSIIDLSSGEELVPIHMVDKEQHKRRRNSSCEPSSPSEIADSLHQIFELQTDGTLLPILDPSPSDPSPAKRMRLSKANRCQYLHFLSDDECELDRLSTKMKADVRRRKAHNDFIGSNRTHRTTSLGRVARSGGSAATEAGSSYAHEEPYFGANGLWTEHAMDTTVSGILQEGVLSDQEHQMQHEEPNAKGGQSSLDPNYPDHQAMILYKGARSVSLTPHCPLVDWGRWMNDQAIGHVDLNELQGHEMVLYQREPIGQEPSSRFNRTRSIIWEEDDNQESDLASSVMIEELNEDDDDDGNLADDEECDLSDDAPLMDLEEQVTDMDLD</sequence>
<protein>
    <submittedName>
        <fullName evidence="2">Uncharacterized protein</fullName>
    </submittedName>
</protein>
<name>A0A9P5S847_9FUNG</name>
<gene>
    <name evidence="2" type="ORF">BG015_004150</name>
</gene>
<feature type="region of interest" description="Disordered" evidence="1">
    <location>
        <begin position="420"/>
        <end position="442"/>
    </location>
</feature>
<feature type="compositionally biased region" description="Polar residues" evidence="1">
    <location>
        <begin position="189"/>
        <end position="198"/>
    </location>
</feature>
<dbReference type="EMBL" id="JAAAUQ010000002">
    <property type="protein sequence ID" value="KAF9157074.1"/>
    <property type="molecule type" value="Genomic_DNA"/>
</dbReference>